<comment type="caution">
    <text evidence="1">The sequence shown here is derived from an EMBL/GenBank/DDBJ whole genome shotgun (WGS) entry which is preliminary data.</text>
</comment>
<keyword evidence="2" id="KW-1185">Reference proteome</keyword>
<protein>
    <submittedName>
        <fullName evidence="1">Uncharacterized protein</fullName>
    </submittedName>
</protein>
<gene>
    <name evidence="1" type="ORF">L6452_08982</name>
</gene>
<reference evidence="2" key="1">
    <citation type="journal article" date="2022" name="Mol. Ecol. Resour.">
        <title>The genomes of chicory, endive, great burdock and yacon provide insights into Asteraceae palaeo-polyploidization history and plant inulin production.</title>
        <authorList>
            <person name="Fan W."/>
            <person name="Wang S."/>
            <person name="Wang H."/>
            <person name="Wang A."/>
            <person name="Jiang F."/>
            <person name="Liu H."/>
            <person name="Zhao H."/>
            <person name="Xu D."/>
            <person name="Zhang Y."/>
        </authorList>
    </citation>
    <scope>NUCLEOTIDE SEQUENCE [LARGE SCALE GENOMIC DNA]</scope>
    <source>
        <strain evidence="2">cv. Niubang</strain>
    </source>
</reference>
<sequence length="66" mass="7368">MCIAVSQICRFWHLLHYELELDIHVSFVCVFVLLHHCSSFPVTCTSSVAAHIPISPISSCLGEILL</sequence>
<evidence type="ECO:0000313" key="1">
    <source>
        <dbReference type="EMBL" id="KAI3746548.1"/>
    </source>
</evidence>
<dbReference type="Proteomes" id="UP001055879">
    <property type="component" value="Linkage Group LG03"/>
</dbReference>
<evidence type="ECO:0000313" key="2">
    <source>
        <dbReference type="Proteomes" id="UP001055879"/>
    </source>
</evidence>
<organism evidence="1 2">
    <name type="scientific">Arctium lappa</name>
    <name type="common">Greater burdock</name>
    <name type="synonym">Lappa major</name>
    <dbReference type="NCBI Taxonomy" id="4217"/>
    <lineage>
        <taxon>Eukaryota</taxon>
        <taxon>Viridiplantae</taxon>
        <taxon>Streptophyta</taxon>
        <taxon>Embryophyta</taxon>
        <taxon>Tracheophyta</taxon>
        <taxon>Spermatophyta</taxon>
        <taxon>Magnoliopsida</taxon>
        <taxon>eudicotyledons</taxon>
        <taxon>Gunneridae</taxon>
        <taxon>Pentapetalae</taxon>
        <taxon>asterids</taxon>
        <taxon>campanulids</taxon>
        <taxon>Asterales</taxon>
        <taxon>Asteraceae</taxon>
        <taxon>Carduoideae</taxon>
        <taxon>Cardueae</taxon>
        <taxon>Arctiinae</taxon>
        <taxon>Arctium</taxon>
    </lineage>
</organism>
<name>A0ACB9DJ98_ARCLA</name>
<accession>A0ACB9DJ98</accession>
<reference evidence="1 2" key="2">
    <citation type="journal article" date="2022" name="Mol. Ecol. Resour.">
        <title>The genomes of chicory, endive, great burdock and yacon provide insights into Asteraceae paleo-polyploidization history and plant inulin production.</title>
        <authorList>
            <person name="Fan W."/>
            <person name="Wang S."/>
            <person name="Wang H."/>
            <person name="Wang A."/>
            <person name="Jiang F."/>
            <person name="Liu H."/>
            <person name="Zhao H."/>
            <person name="Xu D."/>
            <person name="Zhang Y."/>
        </authorList>
    </citation>
    <scope>NUCLEOTIDE SEQUENCE [LARGE SCALE GENOMIC DNA]</scope>
    <source>
        <strain evidence="2">cv. Niubang</strain>
    </source>
</reference>
<proteinExistence type="predicted"/>
<dbReference type="EMBL" id="CM042049">
    <property type="protein sequence ID" value="KAI3746548.1"/>
    <property type="molecule type" value="Genomic_DNA"/>
</dbReference>